<comment type="caution">
    <text evidence="2">The sequence shown here is derived from an EMBL/GenBank/DDBJ whole genome shotgun (WGS) entry which is preliminary data.</text>
</comment>
<feature type="compositionally biased region" description="Polar residues" evidence="1">
    <location>
        <begin position="40"/>
        <end position="49"/>
    </location>
</feature>
<proteinExistence type="predicted"/>
<feature type="compositionally biased region" description="Polar residues" evidence="1">
    <location>
        <begin position="1"/>
        <end position="19"/>
    </location>
</feature>
<dbReference type="Proteomes" id="UP000789901">
    <property type="component" value="Unassembled WGS sequence"/>
</dbReference>
<sequence>MSATNNTTEIAMDLDNTTGPAGCETKTDYTNEHKAKKSKNTATDATTVENPLIMHTPQYHNEKNDESSLPPTKNDITSLTSKQPTLEQTPDSDENMGPQQPAQNSMPQTNVASTRMEIVDDHTPLPNIDDQTNDQTNDERQTHGNDNWLSTETASAPRKTYSQALTNRNPQARRNIIPDRRITEWVQKTNQNLASLVSQTGMARVSNRFEFNKVKKLCEEALMELKTPLPAEPDGIQPRIRNSLPFSLPIEDRRELRAAVASLRCIFTFNKLPDSYIHDKRLELPLHPDQLIDEANNNTSDTETLPTNENINDLLKSKQVQTEIIFPIVSHEQISEALEVLREHFPGATIPHRIFAVPDLLPPDWNIFTADEDNAPYEDKDTQMQNTDSEYQPQYTNDN</sequence>
<evidence type="ECO:0000256" key="1">
    <source>
        <dbReference type="SAM" id="MobiDB-lite"/>
    </source>
</evidence>
<reference evidence="2 3" key="1">
    <citation type="submission" date="2021-06" db="EMBL/GenBank/DDBJ databases">
        <authorList>
            <person name="Kallberg Y."/>
            <person name="Tangrot J."/>
            <person name="Rosling A."/>
        </authorList>
    </citation>
    <scope>NUCLEOTIDE SEQUENCE [LARGE SCALE GENOMIC DNA]</scope>
    <source>
        <strain evidence="2 3">120-4 pot B 10/14</strain>
    </source>
</reference>
<evidence type="ECO:0000313" key="2">
    <source>
        <dbReference type="EMBL" id="CAG8719986.1"/>
    </source>
</evidence>
<organism evidence="2 3">
    <name type="scientific">Gigaspora margarita</name>
    <dbReference type="NCBI Taxonomy" id="4874"/>
    <lineage>
        <taxon>Eukaryota</taxon>
        <taxon>Fungi</taxon>
        <taxon>Fungi incertae sedis</taxon>
        <taxon>Mucoromycota</taxon>
        <taxon>Glomeromycotina</taxon>
        <taxon>Glomeromycetes</taxon>
        <taxon>Diversisporales</taxon>
        <taxon>Gigasporaceae</taxon>
        <taxon>Gigaspora</taxon>
    </lineage>
</organism>
<feature type="compositionally biased region" description="Polar residues" evidence="1">
    <location>
        <begin position="67"/>
        <end position="89"/>
    </location>
</feature>
<protein>
    <submittedName>
        <fullName evidence="2">8517_t:CDS:1</fullName>
    </submittedName>
</protein>
<name>A0ABN7V214_GIGMA</name>
<feature type="compositionally biased region" description="Polar residues" evidence="1">
    <location>
        <begin position="383"/>
        <end position="399"/>
    </location>
</feature>
<gene>
    <name evidence="2" type="ORF">GMARGA_LOCUS13434</name>
</gene>
<feature type="region of interest" description="Disordered" evidence="1">
    <location>
        <begin position="371"/>
        <end position="399"/>
    </location>
</feature>
<feature type="region of interest" description="Disordered" evidence="1">
    <location>
        <begin position="1"/>
        <end position="170"/>
    </location>
</feature>
<keyword evidence="3" id="KW-1185">Reference proteome</keyword>
<accession>A0ABN7V214</accession>
<evidence type="ECO:0000313" key="3">
    <source>
        <dbReference type="Proteomes" id="UP000789901"/>
    </source>
</evidence>
<feature type="compositionally biased region" description="Polar residues" evidence="1">
    <location>
        <begin position="97"/>
        <end position="113"/>
    </location>
</feature>
<dbReference type="EMBL" id="CAJVQB010008532">
    <property type="protein sequence ID" value="CAG8719986.1"/>
    <property type="molecule type" value="Genomic_DNA"/>
</dbReference>
<feature type="compositionally biased region" description="Polar residues" evidence="1">
    <location>
        <begin position="144"/>
        <end position="170"/>
    </location>
</feature>